<comment type="caution">
    <text evidence="1">The sequence shown here is derived from an EMBL/GenBank/DDBJ whole genome shotgun (WGS) entry which is preliminary data.</text>
</comment>
<gene>
    <name evidence="1" type="ORF">NUU61_007435</name>
</gene>
<evidence type="ECO:0000313" key="1">
    <source>
        <dbReference type="EMBL" id="KAJ5092565.1"/>
    </source>
</evidence>
<name>A0A9W9K4J4_9EURO</name>
<proteinExistence type="predicted"/>
<dbReference type="AlphaFoldDB" id="A0A9W9K4J4"/>
<keyword evidence="2" id="KW-1185">Reference proteome</keyword>
<evidence type="ECO:0000313" key="2">
    <source>
        <dbReference type="Proteomes" id="UP001141434"/>
    </source>
</evidence>
<reference evidence="1" key="1">
    <citation type="submission" date="2022-11" db="EMBL/GenBank/DDBJ databases">
        <authorList>
            <person name="Petersen C."/>
        </authorList>
    </citation>
    <scope>NUCLEOTIDE SEQUENCE</scope>
    <source>
        <strain evidence="1">IBT 34128</strain>
    </source>
</reference>
<dbReference type="EMBL" id="JAPMSZ010000009">
    <property type="protein sequence ID" value="KAJ5092565.1"/>
    <property type="molecule type" value="Genomic_DNA"/>
</dbReference>
<protein>
    <submittedName>
        <fullName evidence="1">Uncharacterized protein</fullName>
    </submittedName>
</protein>
<accession>A0A9W9K4J4</accession>
<organism evidence="1 2">
    <name type="scientific">Penicillium alfredii</name>
    <dbReference type="NCBI Taxonomy" id="1506179"/>
    <lineage>
        <taxon>Eukaryota</taxon>
        <taxon>Fungi</taxon>
        <taxon>Dikarya</taxon>
        <taxon>Ascomycota</taxon>
        <taxon>Pezizomycotina</taxon>
        <taxon>Eurotiomycetes</taxon>
        <taxon>Eurotiomycetidae</taxon>
        <taxon>Eurotiales</taxon>
        <taxon>Aspergillaceae</taxon>
        <taxon>Penicillium</taxon>
    </lineage>
</organism>
<dbReference type="GeneID" id="81397129"/>
<reference evidence="1" key="2">
    <citation type="journal article" date="2023" name="IMA Fungus">
        <title>Comparative genomic study of the Penicillium genus elucidates a diverse pangenome and 15 lateral gene transfer events.</title>
        <authorList>
            <person name="Petersen C."/>
            <person name="Sorensen T."/>
            <person name="Nielsen M.R."/>
            <person name="Sondergaard T.E."/>
            <person name="Sorensen J.L."/>
            <person name="Fitzpatrick D.A."/>
            <person name="Frisvad J.C."/>
            <person name="Nielsen K.L."/>
        </authorList>
    </citation>
    <scope>NUCLEOTIDE SEQUENCE</scope>
    <source>
        <strain evidence="1">IBT 34128</strain>
    </source>
</reference>
<dbReference type="Proteomes" id="UP001141434">
    <property type="component" value="Unassembled WGS sequence"/>
</dbReference>
<dbReference type="RefSeq" id="XP_056510760.1">
    <property type="nucleotide sequence ID" value="XM_056657960.1"/>
</dbReference>
<sequence length="212" mass="24367">MSNYLWTYNPTSGMVFTVVTNMGPAIFNLDKTTISQMTVRGKEELKADKYEELVGGPYTGSNGRITITFRQLQEQYKHYGIPIRIFEAKLEWPWYQGSKNPDGVWLYPSVRAKLKDSLRRTLSAFDPSNWRMKEVKLDYKARPNSDDAYTGRMISGVFFERPLGGDWNKAQYRTLTGAEYTIPNKGRGKAITPASANPVYLDLYYGTWNRAR</sequence>